<accession>B7B5U5</accession>
<reference evidence="1 2" key="1">
    <citation type="submission" date="2008-10" db="EMBL/GenBank/DDBJ databases">
        <title>Draft genome sequence of Parabacteroides johnsonii (DSM 18315).</title>
        <authorList>
            <person name="Sudarsanam P."/>
            <person name="Ley R."/>
            <person name="Guruge J."/>
            <person name="Turnbaugh P.J."/>
            <person name="Mahowald M."/>
            <person name="Liep D."/>
            <person name="Gordon J."/>
        </authorList>
    </citation>
    <scope>NUCLEOTIDE SEQUENCE [LARGE SCALE GENOMIC DNA]</scope>
    <source>
        <strain evidence="1 2">DSM 18315</strain>
    </source>
</reference>
<organism evidence="1 2">
    <name type="scientific">Parabacteroides johnsonii DSM 18315</name>
    <dbReference type="NCBI Taxonomy" id="537006"/>
    <lineage>
        <taxon>Bacteria</taxon>
        <taxon>Pseudomonadati</taxon>
        <taxon>Bacteroidota</taxon>
        <taxon>Bacteroidia</taxon>
        <taxon>Bacteroidales</taxon>
        <taxon>Tannerellaceae</taxon>
        <taxon>Parabacteroides</taxon>
    </lineage>
</organism>
<dbReference type="HOGENOM" id="CLU_3203052_0_0_10"/>
<name>B7B5U5_9BACT</name>
<sequence length="45" mass="5128">MKTVVTTIKTVARKRNIGNIFTGRDEIKKEVCRNYPVPALDARSH</sequence>
<proteinExistence type="predicted"/>
<dbReference type="EMBL" id="ABYH01000033">
    <property type="protein sequence ID" value="EEC98174.1"/>
    <property type="molecule type" value="Genomic_DNA"/>
</dbReference>
<evidence type="ECO:0000313" key="2">
    <source>
        <dbReference type="Proteomes" id="UP000005510"/>
    </source>
</evidence>
<protein>
    <submittedName>
        <fullName evidence="1">Uncharacterized protein</fullName>
    </submittedName>
</protein>
<dbReference type="Proteomes" id="UP000005510">
    <property type="component" value="Unassembled WGS sequence"/>
</dbReference>
<comment type="caution">
    <text evidence="1">The sequence shown here is derived from an EMBL/GenBank/DDBJ whole genome shotgun (WGS) entry which is preliminary data.</text>
</comment>
<dbReference type="AlphaFoldDB" id="B7B5U5"/>
<gene>
    <name evidence="1" type="ORF">PRABACTJOHN_00389</name>
</gene>
<evidence type="ECO:0000313" key="1">
    <source>
        <dbReference type="EMBL" id="EEC98174.1"/>
    </source>
</evidence>
<reference evidence="1 2" key="2">
    <citation type="submission" date="2008-10" db="EMBL/GenBank/DDBJ databases">
        <authorList>
            <person name="Fulton L."/>
            <person name="Clifton S."/>
            <person name="Fulton B."/>
            <person name="Xu J."/>
            <person name="Minx P."/>
            <person name="Pepin K.H."/>
            <person name="Johnson M."/>
            <person name="Bhonagiri V."/>
            <person name="Nash W.E."/>
            <person name="Mardis E.R."/>
            <person name="Wilson R.K."/>
        </authorList>
    </citation>
    <scope>NUCLEOTIDE SEQUENCE [LARGE SCALE GENOMIC DNA]</scope>
    <source>
        <strain evidence="1 2">DSM 18315</strain>
    </source>
</reference>